<keyword evidence="2" id="KW-0472">Membrane</keyword>
<feature type="transmembrane region" description="Helical" evidence="2">
    <location>
        <begin position="41"/>
        <end position="61"/>
    </location>
</feature>
<dbReference type="Gene3D" id="2.130.10.10">
    <property type="entry name" value="YVTN repeat-like/Quinoprotein amine dehydrogenase"/>
    <property type="match status" value="1"/>
</dbReference>
<keyword evidence="2" id="KW-1133">Transmembrane helix</keyword>
<dbReference type="InterPro" id="IPR015943">
    <property type="entry name" value="WD40/YVTN_repeat-like_dom_sf"/>
</dbReference>
<dbReference type="EMBL" id="CP066831">
    <property type="protein sequence ID" value="QQM44149.1"/>
    <property type="molecule type" value="Genomic_DNA"/>
</dbReference>
<dbReference type="RefSeq" id="WP_200399033.1">
    <property type="nucleotide sequence ID" value="NZ_CP066831.1"/>
</dbReference>
<dbReference type="KEGG" id="slf:JEQ17_35265"/>
<organism evidence="3 4">
    <name type="scientific">Streptomyces liliifuscus</name>
    <dbReference type="NCBI Taxonomy" id="2797636"/>
    <lineage>
        <taxon>Bacteria</taxon>
        <taxon>Bacillati</taxon>
        <taxon>Actinomycetota</taxon>
        <taxon>Actinomycetes</taxon>
        <taxon>Kitasatosporales</taxon>
        <taxon>Streptomycetaceae</taxon>
        <taxon>Streptomyces</taxon>
    </lineage>
</organism>
<dbReference type="SUPFAM" id="SSF50969">
    <property type="entry name" value="YVTN repeat-like/Quinoprotein amine dehydrogenase"/>
    <property type="match status" value="1"/>
</dbReference>
<dbReference type="Proteomes" id="UP000595636">
    <property type="component" value="Chromosome"/>
</dbReference>
<dbReference type="AlphaFoldDB" id="A0A7T7L0D8"/>
<keyword evidence="2" id="KW-0812">Transmembrane</keyword>
<evidence type="ECO:0000256" key="1">
    <source>
        <dbReference type="SAM" id="MobiDB-lite"/>
    </source>
</evidence>
<proteinExistence type="predicted"/>
<evidence type="ECO:0000256" key="2">
    <source>
        <dbReference type="SAM" id="Phobius"/>
    </source>
</evidence>
<name>A0A7T7L0D8_9ACTN</name>
<protein>
    <submittedName>
        <fullName evidence="3">WD40 repeat domain-containing protein</fullName>
    </submittedName>
</protein>
<accession>A0A7T7L0D8</accession>
<evidence type="ECO:0000313" key="3">
    <source>
        <dbReference type="EMBL" id="QQM44149.1"/>
    </source>
</evidence>
<evidence type="ECO:0000313" key="4">
    <source>
        <dbReference type="Proteomes" id="UP000595636"/>
    </source>
</evidence>
<reference evidence="3 4" key="1">
    <citation type="submission" date="2020-12" db="EMBL/GenBank/DDBJ databases">
        <title>A novel species.</title>
        <authorList>
            <person name="Li K."/>
        </authorList>
    </citation>
    <scope>NUCLEOTIDE SEQUENCE [LARGE SCALE GENOMIC DNA]</scope>
    <source>
        <strain evidence="3 4">ZYC-3</strain>
    </source>
</reference>
<feature type="region of interest" description="Disordered" evidence="1">
    <location>
        <begin position="63"/>
        <end position="87"/>
    </location>
</feature>
<dbReference type="InterPro" id="IPR011044">
    <property type="entry name" value="Quino_amine_DH_bsu"/>
</dbReference>
<sequence>MNMDQLVRDALHEQAADTTTTPSGFAGRVLAVRRRRRTRTIAGAAVATAVAVAVGVAVPMLDGGRDEPRLASQKNQSDIIAHPDQSPPRDLIAAGNTAMAAYYTYSTVKESADRGVTRRTYHLLDQETGKYVKTTKWSILDVAPGMRTAAVLEQKLPTKRIGLLDLLTGEVERWIPVDRGVAGVRFSPDGSKLVATTYSENPDLRVKADYDSDGDGKKNDWTTQFGESYRTGFYVLDVDSGKGSWSKVTVHDDEDMPGGSLNARQDFAFSSDAKLVYSGLTMEPHVQYYDFEGKEAATPANEKYLHWSVGARLSPDGKLAAGDFAGGIKTTASEINDPYTGKRLHKIPGQQLLAWVDNKRLIAFDIAPGTNEFHNRLVLVTIGSDKTVPLSGFRKGNDGAAGRWTPVFAER</sequence>
<keyword evidence="4" id="KW-1185">Reference proteome</keyword>
<gene>
    <name evidence="3" type="ORF">JEQ17_35265</name>
</gene>